<dbReference type="GO" id="GO:0046872">
    <property type="term" value="F:metal ion binding"/>
    <property type="evidence" value="ECO:0007669"/>
    <property type="project" value="UniProtKB-KW"/>
</dbReference>
<dbReference type="SUPFAM" id="SSF51556">
    <property type="entry name" value="Metallo-dependent hydrolases"/>
    <property type="match status" value="1"/>
</dbReference>
<dbReference type="Proteomes" id="UP001139516">
    <property type="component" value="Unassembled WGS sequence"/>
</dbReference>
<dbReference type="PANTHER" id="PTHR42717:SF1">
    <property type="entry name" value="IMIDAZOLONEPROPIONASE AND RELATED AMIDOHYDROLASES"/>
    <property type="match status" value="1"/>
</dbReference>
<evidence type="ECO:0000256" key="2">
    <source>
        <dbReference type="PIRSR" id="PIRSR039004-2"/>
    </source>
</evidence>
<feature type="binding site" evidence="1">
    <location>
        <position position="294"/>
    </location>
    <ligand>
        <name>Zn(2+)</name>
        <dbReference type="ChEBI" id="CHEBI:29105"/>
        <label>1</label>
    </ligand>
</feature>
<dbReference type="RefSeq" id="WP_248669357.1">
    <property type="nucleotide sequence ID" value="NZ_JALPRX010000116.1"/>
</dbReference>
<dbReference type="EMBL" id="JALPRX010000116">
    <property type="protein sequence ID" value="MCK8787304.1"/>
    <property type="molecule type" value="Genomic_DNA"/>
</dbReference>
<dbReference type="GO" id="GO:0019213">
    <property type="term" value="F:deacetylase activity"/>
    <property type="evidence" value="ECO:0007669"/>
    <property type="project" value="InterPro"/>
</dbReference>
<dbReference type="NCBIfam" id="NF006689">
    <property type="entry name" value="PRK09237.1"/>
    <property type="match status" value="1"/>
</dbReference>
<keyword evidence="5" id="KW-1185">Reference proteome</keyword>
<evidence type="ECO:0000256" key="1">
    <source>
        <dbReference type="PIRSR" id="PIRSR039004-1"/>
    </source>
</evidence>
<feature type="binding site" description="via carbamate group" evidence="1">
    <location>
        <position position="167"/>
    </location>
    <ligand>
        <name>Zn(2+)</name>
        <dbReference type="ChEBI" id="CHEBI:29105"/>
        <label>2</label>
    </ligand>
</feature>
<feature type="binding site" evidence="1">
    <location>
        <position position="70"/>
    </location>
    <ligand>
        <name>Zn(2+)</name>
        <dbReference type="ChEBI" id="CHEBI:29105"/>
        <label>1</label>
    </ligand>
</feature>
<feature type="binding site" evidence="1">
    <location>
        <position position="68"/>
    </location>
    <ligand>
        <name>Zn(2+)</name>
        <dbReference type="ChEBI" id="CHEBI:29105"/>
        <label>1</label>
    </ligand>
</feature>
<comment type="caution">
    <text evidence="4">The sequence shown here is derived from an EMBL/GenBank/DDBJ whole genome shotgun (WGS) entry which is preliminary data.</text>
</comment>
<dbReference type="SUPFAM" id="SSF51338">
    <property type="entry name" value="Composite domain of metallo-dependent hydrolases"/>
    <property type="match status" value="1"/>
</dbReference>
<evidence type="ECO:0000313" key="4">
    <source>
        <dbReference type="EMBL" id="MCK8787304.1"/>
    </source>
</evidence>
<dbReference type="PIRSF" id="PIRSF039004">
    <property type="entry name" value="ADE_EF_0837"/>
    <property type="match status" value="1"/>
</dbReference>
<dbReference type="AlphaFoldDB" id="A0A9X2BYU3"/>
<evidence type="ECO:0000313" key="5">
    <source>
        <dbReference type="Proteomes" id="UP001139516"/>
    </source>
</evidence>
<keyword evidence="1" id="KW-0479">Metal-binding</keyword>
<proteinExistence type="predicted"/>
<reference evidence="4" key="1">
    <citation type="submission" date="2022-04" db="EMBL/GenBank/DDBJ databases">
        <title>Roseomonas acroporae sp. nov., isolated from coral Acropora digitifera.</title>
        <authorList>
            <person name="Sun H."/>
        </authorList>
    </citation>
    <scope>NUCLEOTIDE SEQUENCE</scope>
    <source>
        <strain evidence="4">NAR14</strain>
    </source>
</reference>
<dbReference type="InterPro" id="IPR032466">
    <property type="entry name" value="Metal_Hydrolase"/>
</dbReference>
<feature type="domain" description="Amidohydrolase-related" evidence="3">
    <location>
        <begin position="59"/>
        <end position="379"/>
    </location>
</feature>
<dbReference type="InterPro" id="IPR006680">
    <property type="entry name" value="Amidohydro-rel"/>
</dbReference>
<feature type="binding site" evidence="1">
    <location>
        <position position="235"/>
    </location>
    <ligand>
        <name>Zn(2+)</name>
        <dbReference type="ChEBI" id="CHEBI:29105"/>
        <label>2</label>
    </ligand>
</feature>
<accession>A0A9X2BYU3</accession>
<feature type="modified residue" description="N6-carboxylysine" evidence="2">
    <location>
        <position position="167"/>
    </location>
</feature>
<dbReference type="Pfam" id="PF01979">
    <property type="entry name" value="Amidohydro_1"/>
    <property type="match status" value="1"/>
</dbReference>
<protein>
    <submittedName>
        <fullName evidence="4">Amidohydrolase/deacetylase family metallohydrolase</fullName>
    </submittedName>
</protein>
<dbReference type="PANTHER" id="PTHR42717">
    <property type="entry name" value="DIHYDROOROTASE-RELATED"/>
    <property type="match status" value="1"/>
</dbReference>
<dbReference type="GO" id="GO:0016810">
    <property type="term" value="F:hydrolase activity, acting on carbon-nitrogen (but not peptide) bonds"/>
    <property type="evidence" value="ECO:0007669"/>
    <property type="project" value="InterPro"/>
</dbReference>
<sequence>MDIVQTEPYDLVLRGGRVVDPAQGLDGIADVAVRGGRIAAVAPSLPGPALETVDVRGRLVLPGMIDTHAHVYRFVSGRFGLDADTVGVRSGVTTLVDQGGPSVLTFPGFREYVVKPAASRVLAFISAYMVGGLEGHYYPELYRPDCIAIEDTIRAGRENGDLVRGVKGHAEIGGFTRWGDAAMKKAAEIARGIDRPLYIHFGQLWPLPEDAESYDPDAILPEMLEIMRAGDILAHPFTRHPGGFVDRHGRLHPVVREALARGLKTDVGHGSHFSFNMARLVLEAGVRPDTLGADMHGYNTKVQKPIGTPDQHPDKEEMHLFAGNQNFSLASAMTSMLALGLPLDHVVAMVTSNCAAMLRMEDELGTLLPGREADISVLADERGRFLLQDNEGTKVVAERLLRPVFCLRAGTRFDADANILPRPVLAEAA</sequence>
<dbReference type="InterPro" id="IPR020043">
    <property type="entry name" value="Deacetylase_Atu3266-like"/>
</dbReference>
<dbReference type="Gene3D" id="2.30.40.10">
    <property type="entry name" value="Urease, subunit C, domain 1"/>
    <property type="match status" value="1"/>
</dbReference>
<dbReference type="InterPro" id="IPR011059">
    <property type="entry name" value="Metal-dep_hydrolase_composite"/>
</dbReference>
<keyword evidence="1" id="KW-0862">Zinc</keyword>
<organism evidence="4 5">
    <name type="scientific">Roseomonas acroporae</name>
    <dbReference type="NCBI Taxonomy" id="2937791"/>
    <lineage>
        <taxon>Bacteria</taxon>
        <taxon>Pseudomonadati</taxon>
        <taxon>Pseudomonadota</taxon>
        <taxon>Alphaproteobacteria</taxon>
        <taxon>Acetobacterales</taxon>
        <taxon>Roseomonadaceae</taxon>
        <taxon>Roseomonas</taxon>
    </lineage>
</organism>
<gene>
    <name evidence="4" type="ORF">M0638_23310</name>
</gene>
<evidence type="ECO:0000259" key="3">
    <source>
        <dbReference type="Pfam" id="PF01979"/>
    </source>
</evidence>
<dbReference type="Gene3D" id="3.20.20.140">
    <property type="entry name" value="Metal-dependent hydrolases"/>
    <property type="match status" value="1"/>
</dbReference>
<feature type="binding site" description="via carbamate group" evidence="1">
    <location>
        <position position="167"/>
    </location>
    <ligand>
        <name>Zn(2+)</name>
        <dbReference type="ChEBI" id="CHEBI:29105"/>
        <label>1</label>
    </ligand>
</feature>
<name>A0A9X2BYU3_9PROT</name>
<feature type="binding site" evidence="1">
    <location>
        <position position="200"/>
    </location>
    <ligand>
        <name>Zn(2+)</name>
        <dbReference type="ChEBI" id="CHEBI:29105"/>
        <label>2</label>
    </ligand>
</feature>